<dbReference type="GO" id="GO:0008020">
    <property type="term" value="F:G protein-coupled photoreceptor activity"/>
    <property type="evidence" value="ECO:0000318"/>
    <property type="project" value="GO_Central"/>
</dbReference>
<evidence type="ECO:0000256" key="7">
    <source>
        <dbReference type="ARBA" id="ARBA00023170"/>
    </source>
</evidence>
<sequence>MDSATDSSTTGLPMKIITNATTSVMKMDTAADTSTDGVFSDWVVNFAEALKENATQTFPTGNQVEEANTYWISNAFNPITTGLSTDFGTNDTLLNTSTPTGTDTAMPNWATLLALLMMIVTCLLIIVGNLIVLIVFHYTPALNNASGIFIKSLACADLGVGICCSFSIHSWFLQEWPYGDASCAITGYTLAVAVGVSIIGLACLSIDRYIAIMKPLKYFTILTKTRARIIVIVVWLISAGIFLPSMFGWGTFHYNDHSYECSLHWEENVAFSFFIIAVLVVPALVISTFCYVQILKVSFVQTHKIERSEMMFKSASQREGTRSTYERLLAKIFLVIISAFYVTWLPFVVTKTLRGLVDIHIPPAAMFFFSWLGIVNSFLNCIVYSIGHRSFRDGFFVVLRKTRRKATALFFCTFTSNSRKKNHKKWKKKNGHLYTNGKDRFIDVRPIPIPIIETSL</sequence>
<dbReference type="OMA" id="EANTYWI"/>
<reference evidence="13" key="2">
    <citation type="submission" date="2021-01" db="UniProtKB">
        <authorList>
            <consortium name="EnsemblMetazoa"/>
        </authorList>
    </citation>
    <scope>IDENTIFICATION</scope>
</reference>
<dbReference type="EnsemblMetazoa" id="XM_003730348">
    <property type="protein sequence ID" value="XP_003730396"/>
    <property type="gene ID" value="LOC100893202"/>
</dbReference>
<evidence type="ECO:0000256" key="10">
    <source>
        <dbReference type="RuleBase" id="RU000688"/>
    </source>
</evidence>
<keyword evidence="2" id="KW-1003">Cell membrane</keyword>
<feature type="transmembrane region" description="Helical" evidence="11">
    <location>
        <begin position="148"/>
        <end position="173"/>
    </location>
</feature>
<name>A0A7M7GHW5_STRPU</name>
<evidence type="ECO:0000313" key="14">
    <source>
        <dbReference type="Proteomes" id="UP000007110"/>
    </source>
</evidence>
<comment type="similarity">
    <text evidence="10">Belongs to the G-protein coupled receptor 1 family.</text>
</comment>
<feature type="transmembrane region" description="Helical" evidence="11">
    <location>
        <begin position="367"/>
        <end position="386"/>
    </location>
</feature>
<keyword evidence="14" id="KW-1185">Reference proteome</keyword>
<reference evidence="14" key="1">
    <citation type="submission" date="2015-02" db="EMBL/GenBank/DDBJ databases">
        <title>Genome sequencing for Strongylocentrotus purpuratus.</title>
        <authorList>
            <person name="Murali S."/>
            <person name="Liu Y."/>
            <person name="Vee V."/>
            <person name="English A."/>
            <person name="Wang M."/>
            <person name="Skinner E."/>
            <person name="Han Y."/>
            <person name="Muzny D.M."/>
            <person name="Worley K.C."/>
            <person name="Gibbs R.A."/>
        </authorList>
    </citation>
    <scope>NUCLEOTIDE SEQUENCE</scope>
</reference>
<dbReference type="FunFam" id="1.20.1070.10:FF:000177">
    <property type="entry name" value="probable G-protein coupled receptor 52"/>
    <property type="match status" value="1"/>
</dbReference>
<dbReference type="GO" id="GO:0007186">
    <property type="term" value="P:G protein-coupled receptor signaling pathway"/>
    <property type="evidence" value="ECO:0000318"/>
    <property type="project" value="GO_Central"/>
</dbReference>
<dbReference type="PRINTS" id="PR00237">
    <property type="entry name" value="GPCRRHODOPSN"/>
</dbReference>
<evidence type="ECO:0000256" key="1">
    <source>
        <dbReference type="ARBA" id="ARBA00004651"/>
    </source>
</evidence>
<feature type="domain" description="G-protein coupled receptors family 1 profile" evidence="12">
    <location>
        <begin position="128"/>
        <end position="384"/>
    </location>
</feature>
<keyword evidence="5 10" id="KW-0297">G-protein coupled receptor</keyword>
<comment type="subcellular location">
    <subcellularLocation>
        <location evidence="1">Cell membrane</location>
        <topology evidence="1">Multi-pass membrane protein</topology>
    </subcellularLocation>
</comment>
<dbReference type="AlphaFoldDB" id="A0A7M7GHW5"/>
<proteinExistence type="inferred from homology"/>
<feature type="transmembrane region" description="Helical" evidence="11">
    <location>
        <begin position="269"/>
        <end position="292"/>
    </location>
</feature>
<keyword evidence="9 10" id="KW-0807">Transducer</keyword>
<feature type="transmembrane region" description="Helical" evidence="11">
    <location>
        <begin position="328"/>
        <end position="347"/>
    </location>
</feature>
<dbReference type="Pfam" id="PF00001">
    <property type="entry name" value="7tm_1"/>
    <property type="match status" value="1"/>
</dbReference>
<accession>A0A7M7GHW5</accession>
<evidence type="ECO:0000256" key="2">
    <source>
        <dbReference type="ARBA" id="ARBA00022475"/>
    </source>
</evidence>
<evidence type="ECO:0000256" key="6">
    <source>
        <dbReference type="ARBA" id="ARBA00023136"/>
    </source>
</evidence>
<dbReference type="Proteomes" id="UP000007110">
    <property type="component" value="Unassembled WGS sequence"/>
</dbReference>
<dbReference type="InterPro" id="IPR017452">
    <property type="entry name" value="GPCR_Rhodpsn_7TM"/>
</dbReference>
<keyword evidence="8" id="KW-0325">Glycoprotein</keyword>
<dbReference type="Gene3D" id="1.20.1070.10">
    <property type="entry name" value="Rhodopsin 7-helix transmembrane proteins"/>
    <property type="match status" value="1"/>
</dbReference>
<feature type="transmembrane region" description="Helical" evidence="11">
    <location>
        <begin position="227"/>
        <end position="249"/>
    </location>
</feature>
<dbReference type="OrthoDB" id="6376512at2759"/>
<dbReference type="PROSITE" id="PS50262">
    <property type="entry name" value="G_PROTEIN_RECEP_F1_2"/>
    <property type="match status" value="1"/>
</dbReference>
<evidence type="ECO:0000259" key="12">
    <source>
        <dbReference type="PROSITE" id="PS50262"/>
    </source>
</evidence>
<dbReference type="GeneID" id="100893202"/>
<dbReference type="PANTHER" id="PTHR22752:SF14">
    <property type="entry name" value="G-PROTEIN COUPLED RECEPTORS FAMILY 1 PROFILE DOMAIN-CONTAINING PROTEIN"/>
    <property type="match status" value="1"/>
</dbReference>
<evidence type="ECO:0000256" key="4">
    <source>
        <dbReference type="ARBA" id="ARBA00022989"/>
    </source>
</evidence>
<dbReference type="GO" id="GO:0005886">
    <property type="term" value="C:plasma membrane"/>
    <property type="evidence" value="ECO:0000318"/>
    <property type="project" value="GO_Central"/>
</dbReference>
<dbReference type="PROSITE" id="PS00237">
    <property type="entry name" value="G_PROTEIN_RECEP_F1_1"/>
    <property type="match status" value="1"/>
</dbReference>
<evidence type="ECO:0000256" key="8">
    <source>
        <dbReference type="ARBA" id="ARBA00023180"/>
    </source>
</evidence>
<dbReference type="GO" id="GO:0071482">
    <property type="term" value="P:cellular response to light stimulus"/>
    <property type="evidence" value="ECO:0000318"/>
    <property type="project" value="GO_Central"/>
</dbReference>
<dbReference type="InterPro" id="IPR000276">
    <property type="entry name" value="GPCR_Rhodpsn"/>
</dbReference>
<dbReference type="InParanoid" id="A0A7M7GHW5"/>
<evidence type="ECO:0000256" key="9">
    <source>
        <dbReference type="ARBA" id="ARBA00023224"/>
    </source>
</evidence>
<keyword evidence="7 10" id="KW-0675">Receptor</keyword>
<evidence type="ECO:0000256" key="11">
    <source>
        <dbReference type="SAM" id="Phobius"/>
    </source>
</evidence>
<keyword evidence="4 11" id="KW-1133">Transmembrane helix</keyword>
<evidence type="ECO:0000313" key="13">
    <source>
        <dbReference type="EnsemblMetazoa" id="XP_003730396"/>
    </source>
</evidence>
<keyword evidence="6 11" id="KW-0472">Membrane</keyword>
<keyword evidence="3 10" id="KW-0812">Transmembrane</keyword>
<dbReference type="RefSeq" id="XP_003730396.1">
    <property type="nucleotide sequence ID" value="XM_003730348.3"/>
</dbReference>
<protein>
    <recommendedName>
        <fullName evidence="12">G-protein coupled receptors family 1 profile domain-containing protein</fullName>
    </recommendedName>
</protein>
<evidence type="ECO:0000256" key="5">
    <source>
        <dbReference type="ARBA" id="ARBA00023040"/>
    </source>
</evidence>
<dbReference type="KEGG" id="spu:100893202"/>
<dbReference type="SUPFAM" id="SSF81321">
    <property type="entry name" value="Family A G protein-coupled receptor-like"/>
    <property type="match status" value="1"/>
</dbReference>
<dbReference type="GO" id="GO:0007602">
    <property type="term" value="P:phototransduction"/>
    <property type="evidence" value="ECO:0000318"/>
    <property type="project" value="GO_Central"/>
</dbReference>
<dbReference type="CDD" id="cd00637">
    <property type="entry name" value="7tm_classA_rhodopsin-like"/>
    <property type="match status" value="1"/>
</dbReference>
<feature type="transmembrane region" description="Helical" evidence="11">
    <location>
        <begin position="109"/>
        <end position="136"/>
    </location>
</feature>
<evidence type="ECO:0000256" key="3">
    <source>
        <dbReference type="ARBA" id="ARBA00022692"/>
    </source>
</evidence>
<dbReference type="PANTHER" id="PTHR22752">
    <property type="entry name" value="G PROTEIN-COUPLED RECEPTOR"/>
    <property type="match status" value="1"/>
</dbReference>
<feature type="transmembrane region" description="Helical" evidence="11">
    <location>
        <begin position="185"/>
        <end position="206"/>
    </location>
</feature>
<organism evidence="13 14">
    <name type="scientific">Strongylocentrotus purpuratus</name>
    <name type="common">Purple sea urchin</name>
    <dbReference type="NCBI Taxonomy" id="7668"/>
    <lineage>
        <taxon>Eukaryota</taxon>
        <taxon>Metazoa</taxon>
        <taxon>Echinodermata</taxon>
        <taxon>Eleutherozoa</taxon>
        <taxon>Echinozoa</taxon>
        <taxon>Echinoidea</taxon>
        <taxon>Euechinoidea</taxon>
        <taxon>Echinacea</taxon>
        <taxon>Camarodonta</taxon>
        <taxon>Echinidea</taxon>
        <taxon>Strongylocentrotidae</taxon>
        <taxon>Strongylocentrotus</taxon>
    </lineage>
</organism>